<feature type="transmembrane region" description="Helical" evidence="6">
    <location>
        <begin position="381"/>
        <end position="403"/>
    </location>
</feature>
<gene>
    <name evidence="7" type="ORF">BJ969_002203</name>
</gene>
<feature type="transmembrane region" description="Helical" evidence="6">
    <location>
        <begin position="143"/>
        <end position="165"/>
    </location>
</feature>
<protein>
    <submittedName>
        <fullName evidence="7">Amino acid transporter</fullName>
    </submittedName>
</protein>
<evidence type="ECO:0000256" key="2">
    <source>
        <dbReference type="ARBA" id="ARBA00022692"/>
    </source>
</evidence>
<dbReference type="EMBL" id="JACHIV010000001">
    <property type="protein sequence ID" value="MBB5069115.1"/>
    <property type="molecule type" value="Genomic_DNA"/>
</dbReference>
<feature type="transmembrane region" description="Helical" evidence="6">
    <location>
        <begin position="471"/>
        <end position="491"/>
    </location>
</feature>
<keyword evidence="4 6" id="KW-0472">Membrane</keyword>
<dbReference type="GO" id="GO:0016020">
    <property type="term" value="C:membrane"/>
    <property type="evidence" value="ECO:0007669"/>
    <property type="project" value="UniProtKB-SubCell"/>
</dbReference>
<accession>A0A840NGA5</accession>
<comment type="subcellular location">
    <subcellularLocation>
        <location evidence="1">Membrane</location>
        <topology evidence="1">Multi-pass membrane protein</topology>
    </subcellularLocation>
</comment>
<keyword evidence="8" id="KW-1185">Reference proteome</keyword>
<dbReference type="Gene3D" id="1.20.1740.10">
    <property type="entry name" value="Amino acid/polyamine transporter I"/>
    <property type="match status" value="1"/>
</dbReference>
<feature type="region of interest" description="Disordered" evidence="5">
    <location>
        <begin position="1"/>
        <end position="21"/>
    </location>
</feature>
<feature type="compositionally biased region" description="Pro residues" evidence="5">
    <location>
        <begin position="1"/>
        <end position="12"/>
    </location>
</feature>
<keyword evidence="3 6" id="KW-1133">Transmembrane helix</keyword>
<dbReference type="AlphaFoldDB" id="A0A840NGA5"/>
<dbReference type="Pfam" id="PF13520">
    <property type="entry name" value="AA_permease_2"/>
    <property type="match status" value="1"/>
</dbReference>
<proteinExistence type="predicted"/>
<dbReference type="Proteomes" id="UP000580474">
    <property type="component" value="Unassembled WGS sequence"/>
</dbReference>
<feature type="transmembrane region" description="Helical" evidence="6">
    <location>
        <begin position="441"/>
        <end position="459"/>
    </location>
</feature>
<evidence type="ECO:0000256" key="5">
    <source>
        <dbReference type="SAM" id="MobiDB-lite"/>
    </source>
</evidence>
<dbReference type="GO" id="GO:0022857">
    <property type="term" value="F:transmembrane transporter activity"/>
    <property type="evidence" value="ECO:0007669"/>
    <property type="project" value="InterPro"/>
</dbReference>
<reference evidence="7 8" key="1">
    <citation type="submission" date="2020-08" db="EMBL/GenBank/DDBJ databases">
        <title>Sequencing the genomes of 1000 actinobacteria strains.</title>
        <authorList>
            <person name="Klenk H.-P."/>
        </authorList>
    </citation>
    <scope>NUCLEOTIDE SEQUENCE [LARGE SCALE GENOMIC DNA]</scope>
    <source>
        <strain evidence="7 8">DSM 45582</strain>
    </source>
</reference>
<dbReference type="PANTHER" id="PTHR47547:SF1">
    <property type="entry name" value="ASPARTATE-PROTON SYMPORTER"/>
    <property type="match status" value="1"/>
</dbReference>
<feature type="transmembrane region" description="Helical" evidence="6">
    <location>
        <begin position="359"/>
        <end position="375"/>
    </location>
</feature>
<dbReference type="PANTHER" id="PTHR47547">
    <property type="match status" value="1"/>
</dbReference>
<evidence type="ECO:0000313" key="8">
    <source>
        <dbReference type="Proteomes" id="UP000580474"/>
    </source>
</evidence>
<dbReference type="InterPro" id="IPR002293">
    <property type="entry name" value="AA/rel_permease1"/>
</dbReference>
<sequence length="539" mass="56106">MNSPAPAAPPPSTSEAPAPEPRLRKDLGFWSLTAIGFSGIMGSGWLFGAQYAAQAAGPASVLSWLVGGGAFTLIALVLIELGASRPVAGGIVRWPFLSNGPLTAAIVGWSVLLATSSATAAEASAITQYASHYLPWLYEDDALTAPGVLLSAALLALVMVLNWFGVRLFARINFALTAIKFSVPVITLVALLISGFSDGNDTVNAGGGFAPYGWSAALSAVATAGIVYTINGFAPTIDLAAEAKDPRRDIPRAVLTAIGLAVLLYLGLQLAFLFAVPESTLAAGGWHGIDFSSPFGELALLLNLGWLAALLYADAVVSPGGALLVGIAGNSRVTYAMARNGVLPQSVTRVHSGSGVPRAALLVNFLLALVLLAPFDGWQDIIGVAGSLFLLNYSVAAVSAAAFRRARPDAVSGWVPGMRWITPLSFVVSAEIIYWSEWEKLSVVLPLAVLAVPLFALVTKQRGAYLGQLRQSAWLITYLVVLFAISALGGFGGAGLIPAPVDTALVAVVALLIFFWGARSGVRHLANSEADSDEREITD</sequence>
<evidence type="ECO:0000256" key="3">
    <source>
        <dbReference type="ARBA" id="ARBA00022989"/>
    </source>
</evidence>
<evidence type="ECO:0000256" key="6">
    <source>
        <dbReference type="SAM" id="Phobius"/>
    </source>
</evidence>
<feature type="transmembrane region" description="Helical" evidence="6">
    <location>
        <begin position="27"/>
        <end position="49"/>
    </location>
</feature>
<dbReference type="RefSeq" id="WP_184478844.1">
    <property type="nucleotide sequence ID" value="NZ_JACHIV010000001.1"/>
</dbReference>
<organism evidence="7 8">
    <name type="scientific">Saccharopolyspora gloriosae</name>
    <dbReference type="NCBI Taxonomy" id="455344"/>
    <lineage>
        <taxon>Bacteria</taxon>
        <taxon>Bacillati</taxon>
        <taxon>Actinomycetota</taxon>
        <taxon>Actinomycetes</taxon>
        <taxon>Pseudonocardiales</taxon>
        <taxon>Pseudonocardiaceae</taxon>
        <taxon>Saccharopolyspora</taxon>
    </lineage>
</organism>
<evidence type="ECO:0000256" key="1">
    <source>
        <dbReference type="ARBA" id="ARBA00004141"/>
    </source>
</evidence>
<feature type="transmembrane region" description="Helical" evidence="6">
    <location>
        <begin position="253"/>
        <end position="276"/>
    </location>
</feature>
<feature type="transmembrane region" description="Helical" evidence="6">
    <location>
        <begin position="415"/>
        <end position="435"/>
    </location>
</feature>
<dbReference type="InterPro" id="IPR052962">
    <property type="entry name" value="AA_Transporter_AGT"/>
</dbReference>
<feature type="transmembrane region" description="Helical" evidence="6">
    <location>
        <begin position="497"/>
        <end position="518"/>
    </location>
</feature>
<evidence type="ECO:0000256" key="4">
    <source>
        <dbReference type="ARBA" id="ARBA00023136"/>
    </source>
</evidence>
<feature type="transmembrane region" description="Helical" evidence="6">
    <location>
        <begin position="304"/>
        <end position="329"/>
    </location>
</feature>
<feature type="transmembrane region" description="Helical" evidence="6">
    <location>
        <begin position="61"/>
        <end position="81"/>
    </location>
</feature>
<comment type="caution">
    <text evidence="7">The sequence shown here is derived from an EMBL/GenBank/DDBJ whole genome shotgun (WGS) entry which is preliminary data.</text>
</comment>
<feature type="transmembrane region" description="Helical" evidence="6">
    <location>
        <begin position="172"/>
        <end position="196"/>
    </location>
</feature>
<dbReference type="PIRSF" id="PIRSF006060">
    <property type="entry name" value="AA_transporter"/>
    <property type="match status" value="1"/>
</dbReference>
<evidence type="ECO:0000313" key="7">
    <source>
        <dbReference type="EMBL" id="MBB5069115.1"/>
    </source>
</evidence>
<name>A0A840NGA5_9PSEU</name>
<feature type="transmembrane region" description="Helical" evidence="6">
    <location>
        <begin position="216"/>
        <end position="241"/>
    </location>
</feature>
<keyword evidence="2 6" id="KW-0812">Transmembrane</keyword>